<dbReference type="PROSITE" id="PS00107">
    <property type="entry name" value="PROTEIN_KINASE_ATP"/>
    <property type="match status" value="1"/>
</dbReference>
<dbReference type="PROSITE" id="PS00109">
    <property type="entry name" value="PROTEIN_KINASE_TYR"/>
    <property type="match status" value="1"/>
</dbReference>
<keyword evidence="1 3" id="KW-0547">Nucleotide-binding</keyword>
<dbReference type="FunFam" id="1.10.510.10:FF:000571">
    <property type="entry name" value="Maternal embryonic leucine zipper kinase"/>
    <property type="match status" value="1"/>
</dbReference>
<proteinExistence type="predicted"/>
<dbReference type="GO" id="GO:0000226">
    <property type="term" value="P:microtubule cytoskeleton organization"/>
    <property type="evidence" value="ECO:0007669"/>
    <property type="project" value="TreeGrafter"/>
</dbReference>
<gene>
    <name evidence="6" type="ORF">RMAR00112_LOCUS25168</name>
</gene>
<feature type="compositionally biased region" description="Polar residues" evidence="4">
    <location>
        <begin position="163"/>
        <end position="172"/>
    </location>
</feature>
<accession>A0A7S2ZZV1</accession>
<dbReference type="SUPFAM" id="SSF47473">
    <property type="entry name" value="EF-hand"/>
    <property type="match status" value="1"/>
</dbReference>
<dbReference type="SMART" id="SM00219">
    <property type="entry name" value="TyrKc"/>
    <property type="match status" value="1"/>
</dbReference>
<dbReference type="GO" id="GO:0050321">
    <property type="term" value="F:tau-protein kinase activity"/>
    <property type="evidence" value="ECO:0007669"/>
    <property type="project" value="TreeGrafter"/>
</dbReference>
<sequence>MGASYSSDWLPIENEEQLVGLLHELDTQNNGYLSLGDIAKVPKCWTFINSLPVLFYFDELKNGTLTFKSLVDAYGFFNTSKERLRDELSGTEFKELLNRGVQLTKQETTDSSAHTGNGSAFCRFANLSKVRSVFVPDDSIQRNSRRDSGLSDKANGPSVAIYGNSSDAQSENAPAENEGDTEEVEYSEHAKTTAVGERVRLKMFKELTVFLSEDGAREEFMQWLWKVTDFGRQNYVTIAELSCLFRILEYDNIHLSELSFSNPPGVSPEERIMSEFDTVGSGVLNQDHFIILADLITREYEYWESRHLDTVGNCELGRIIGKGATGIVRFASNMETKEKYALKIVKKGNCAYMSRLDHEIESLKMLTGHPHVVELEEVLEDDENMYLRMELLGGGSLIDIVRLYPNNLLPEEVARYYMRQLFETLECCHSLGICHRDVRLENMLLDNKAKLKLGDFGQSGVFTAAWDMFSTTLVGSVYSLSPEQVLGMCYSGRKIDVWSAGVSMYCLLVGHPPFYDLDSTDLLTSIVTGTYKTPLNLSVEAINLMSKMLNVDPDARPSFEKLLEHPWFSAGDEYPPVLDKLEIPVHPLYVRRPDLAEMIIASVLYQHKTHFHLGAVDNDALPDKVEGMWCIKCHHPSLDLKFLLTLCTRPNTLDEEESEVETGKHVQDGFAVARDSGWADLRRSHEVLENSAISRTLSQYPHKRHIATTAPGVVPQLRAQSFGNMAESKSAPNVNGPHLQASPMQTSARRAFLSVSFQEGETGAFVKLYRKLKAICDESLWEAAEKQTQRLEERNRLVQHTPSSEIGNAIPLPH</sequence>
<dbReference type="PANTHER" id="PTHR24346">
    <property type="entry name" value="MAP/MICROTUBULE AFFINITY-REGULATING KINASE"/>
    <property type="match status" value="1"/>
</dbReference>
<dbReference type="Pfam" id="PF00069">
    <property type="entry name" value="Pkinase"/>
    <property type="match status" value="1"/>
</dbReference>
<name>A0A7S2ZZV1_9RHOD</name>
<dbReference type="InterPro" id="IPR011009">
    <property type="entry name" value="Kinase-like_dom_sf"/>
</dbReference>
<feature type="region of interest" description="Disordered" evidence="4">
    <location>
        <begin position="794"/>
        <end position="814"/>
    </location>
</feature>
<evidence type="ECO:0000259" key="5">
    <source>
        <dbReference type="PROSITE" id="PS50011"/>
    </source>
</evidence>
<evidence type="ECO:0000256" key="3">
    <source>
        <dbReference type="PROSITE-ProRule" id="PRU10141"/>
    </source>
</evidence>
<evidence type="ECO:0000256" key="1">
    <source>
        <dbReference type="ARBA" id="ARBA00022741"/>
    </source>
</evidence>
<dbReference type="GO" id="GO:0005737">
    <property type="term" value="C:cytoplasm"/>
    <property type="evidence" value="ECO:0007669"/>
    <property type="project" value="TreeGrafter"/>
</dbReference>
<dbReference type="InterPro" id="IPR011992">
    <property type="entry name" value="EF-hand-dom_pair"/>
</dbReference>
<feature type="binding site" evidence="3">
    <location>
        <position position="347"/>
    </location>
    <ligand>
        <name>ATP</name>
        <dbReference type="ChEBI" id="CHEBI:30616"/>
    </ligand>
</feature>
<protein>
    <recommendedName>
        <fullName evidence="5">Protein kinase domain-containing protein</fullName>
    </recommendedName>
</protein>
<dbReference type="AlphaFoldDB" id="A0A7S2ZZV1"/>
<evidence type="ECO:0000313" key="6">
    <source>
        <dbReference type="EMBL" id="CAE0057122.1"/>
    </source>
</evidence>
<reference evidence="6" key="1">
    <citation type="submission" date="2021-01" db="EMBL/GenBank/DDBJ databases">
        <authorList>
            <person name="Corre E."/>
            <person name="Pelletier E."/>
            <person name="Niang G."/>
            <person name="Scheremetjew M."/>
            <person name="Finn R."/>
            <person name="Kale V."/>
            <person name="Holt S."/>
            <person name="Cochrane G."/>
            <person name="Meng A."/>
            <person name="Brown T."/>
            <person name="Cohen L."/>
        </authorList>
    </citation>
    <scope>NUCLEOTIDE SEQUENCE</scope>
    <source>
        <strain evidence="6">CCMP 769</strain>
    </source>
</reference>
<dbReference type="GO" id="GO:0035556">
    <property type="term" value="P:intracellular signal transduction"/>
    <property type="evidence" value="ECO:0007669"/>
    <property type="project" value="TreeGrafter"/>
</dbReference>
<dbReference type="PANTHER" id="PTHR24346:SF76">
    <property type="entry name" value="NON-SPECIFIC SERINE_THREONINE PROTEIN KINASE"/>
    <property type="match status" value="1"/>
</dbReference>
<feature type="region of interest" description="Disordered" evidence="4">
    <location>
        <begin position="140"/>
        <end position="190"/>
    </location>
</feature>
<dbReference type="PROSITE" id="PS50011">
    <property type="entry name" value="PROTEIN_KINASE_DOM"/>
    <property type="match status" value="1"/>
</dbReference>
<keyword evidence="2 3" id="KW-0067">ATP-binding</keyword>
<dbReference type="EMBL" id="HBHW01032649">
    <property type="protein sequence ID" value="CAE0057122.1"/>
    <property type="molecule type" value="Transcribed_RNA"/>
</dbReference>
<dbReference type="InterPro" id="IPR000719">
    <property type="entry name" value="Prot_kinase_dom"/>
</dbReference>
<dbReference type="InterPro" id="IPR017441">
    <property type="entry name" value="Protein_kinase_ATP_BS"/>
</dbReference>
<dbReference type="InterPro" id="IPR020635">
    <property type="entry name" value="Tyr_kinase_cat_dom"/>
</dbReference>
<evidence type="ECO:0000256" key="2">
    <source>
        <dbReference type="ARBA" id="ARBA00022840"/>
    </source>
</evidence>
<dbReference type="InterPro" id="IPR008266">
    <property type="entry name" value="Tyr_kinase_AS"/>
</dbReference>
<dbReference type="Gene3D" id="1.10.510.10">
    <property type="entry name" value="Transferase(Phosphotransferase) domain 1"/>
    <property type="match status" value="1"/>
</dbReference>
<evidence type="ECO:0000256" key="4">
    <source>
        <dbReference type="SAM" id="MobiDB-lite"/>
    </source>
</evidence>
<feature type="domain" description="Protein kinase" evidence="5">
    <location>
        <begin position="314"/>
        <end position="568"/>
    </location>
</feature>
<dbReference type="GO" id="GO:0004713">
    <property type="term" value="F:protein tyrosine kinase activity"/>
    <property type="evidence" value="ECO:0007669"/>
    <property type="project" value="InterPro"/>
</dbReference>
<dbReference type="GO" id="GO:0005524">
    <property type="term" value="F:ATP binding"/>
    <property type="evidence" value="ECO:0007669"/>
    <property type="project" value="UniProtKB-UniRule"/>
</dbReference>
<organism evidence="6">
    <name type="scientific">Rhodosorus marinus</name>
    <dbReference type="NCBI Taxonomy" id="101924"/>
    <lineage>
        <taxon>Eukaryota</taxon>
        <taxon>Rhodophyta</taxon>
        <taxon>Stylonematophyceae</taxon>
        <taxon>Stylonematales</taxon>
        <taxon>Stylonemataceae</taxon>
        <taxon>Rhodosorus</taxon>
    </lineage>
</organism>
<dbReference type="SUPFAM" id="SSF56112">
    <property type="entry name" value="Protein kinase-like (PK-like)"/>
    <property type="match status" value="1"/>
</dbReference>